<dbReference type="RefSeq" id="XP_060303861.1">
    <property type="nucleotide sequence ID" value="XM_060444748.1"/>
</dbReference>
<gene>
    <name evidence="3" type="ORF">B0T26DRAFT_746818</name>
</gene>
<feature type="compositionally biased region" description="Basic and acidic residues" evidence="1">
    <location>
        <begin position="12"/>
        <end position="23"/>
    </location>
</feature>
<sequence>MTVQTVGLIMESDAKQEGTADKQVELTSNKHEQPETFMSEALLQKIDRPREMNIGKHVPLPQLVVVGDQSSGKSSLLESLTGIPFPSRSGLCTRYATQITQRRDSQSRVNISIIPGSDASEAHKEHVEGYFHAKFPQILQDYAEYERREEVLNDKPWSSLPRDRVGVRPLKARLRELLVHIAQQEFSSLRKDIGRVLHAANQGQEELGPSRKNEQEQRMYLVGIARKFEELVWAGLDAQYSKHSVFKKNLQLRLVTLVIYLSETFGEALEKNRHLRNFEDMGSNTKDNKFPRQVMTANGKASDDMRSALEALDADDFPDLDNIVSHSYEAEPHKTTSWSGSRVFVVAIHCFITSMLEDVCDDNRVREELWSAILEEVLKRYKAAMEHVSFLMSVERKKRPYTLNAYVYFNEHRQSARGNRMAELLEVDSLYDDSYKAEQIRTAMKKQSNTEYATAEIYDLLGSYYEEWVMGLFTDQLKAIADESPSVKERRDMLDKKTKDLRAAKETLRH</sequence>
<reference evidence="3" key="1">
    <citation type="submission" date="2023-06" db="EMBL/GenBank/DDBJ databases">
        <title>Genome-scale phylogeny and comparative genomics of the fungal order Sordariales.</title>
        <authorList>
            <consortium name="Lawrence Berkeley National Laboratory"/>
            <person name="Hensen N."/>
            <person name="Bonometti L."/>
            <person name="Westerberg I."/>
            <person name="Brannstrom I.O."/>
            <person name="Guillou S."/>
            <person name="Cros-Aarteil S."/>
            <person name="Calhoun S."/>
            <person name="Haridas S."/>
            <person name="Kuo A."/>
            <person name="Mondo S."/>
            <person name="Pangilinan J."/>
            <person name="Riley R."/>
            <person name="LaButti K."/>
            <person name="Andreopoulos B."/>
            <person name="Lipzen A."/>
            <person name="Chen C."/>
            <person name="Yanf M."/>
            <person name="Daum C."/>
            <person name="Ng V."/>
            <person name="Clum A."/>
            <person name="Steindorff A."/>
            <person name="Ohm R."/>
            <person name="Martin F."/>
            <person name="Silar P."/>
            <person name="Natvig D."/>
            <person name="Lalanne C."/>
            <person name="Gautier V."/>
            <person name="Ament-velasquez S.L."/>
            <person name="Kruys A."/>
            <person name="Hutchinson M.I."/>
            <person name="Powell A.J."/>
            <person name="Barry K."/>
            <person name="Miller A.N."/>
            <person name="Grigoriev I.V."/>
            <person name="Debuchy R."/>
            <person name="Gladieux P."/>
            <person name="Thoren M.H."/>
            <person name="Johannesson H."/>
        </authorList>
    </citation>
    <scope>NUCLEOTIDE SEQUENCE</scope>
    <source>
        <strain evidence="3">SMH2392-1A</strain>
    </source>
</reference>
<dbReference type="GO" id="GO:0003924">
    <property type="term" value="F:GTPase activity"/>
    <property type="evidence" value="ECO:0007669"/>
    <property type="project" value="TreeGrafter"/>
</dbReference>
<dbReference type="PRINTS" id="PR00195">
    <property type="entry name" value="DYNAMIN"/>
</dbReference>
<dbReference type="GO" id="GO:0005874">
    <property type="term" value="C:microtubule"/>
    <property type="evidence" value="ECO:0007669"/>
    <property type="project" value="TreeGrafter"/>
</dbReference>
<dbReference type="GO" id="GO:0006897">
    <property type="term" value="P:endocytosis"/>
    <property type="evidence" value="ECO:0007669"/>
    <property type="project" value="TreeGrafter"/>
</dbReference>
<dbReference type="EMBL" id="JAUIRO010000001">
    <property type="protein sequence ID" value="KAK0734984.1"/>
    <property type="molecule type" value="Genomic_DNA"/>
</dbReference>
<keyword evidence="4" id="KW-1185">Reference proteome</keyword>
<feature type="region of interest" description="Disordered" evidence="1">
    <location>
        <begin position="488"/>
        <end position="510"/>
    </location>
</feature>
<dbReference type="GO" id="GO:0048312">
    <property type="term" value="P:intracellular distribution of mitochondria"/>
    <property type="evidence" value="ECO:0007669"/>
    <property type="project" value="TreeGrafter"/>
</dbReference>
<feature type="region of interest" description="Disordered" evidence="1">
    <location>
        <begin position="1"/>
        <end position="23"/>
    </location>
</feature>
<dbReference type="Pfam" id="PF00350">
    <property type="entry name" value="Dynamin_N"/>
    <property type="match status" value="1"/>
</dbReference>
<proteinExistence type="predicted"/>
<dbReference type="GO" id="GO:0016559">
    <property type="term" value="P:peroxisome fission"/>
    <property type="evidence" value="ECO:0007669"/>
    <property type="project" value="TreeGrafter"/>
</dbReference>
<protein>
    <recommendedName>
        <fullName evidence="2">Dynamin N-terminal domain-containing protein</fullName>
    </recommendedName>
</protein>
<dbReference type="GO" id="GO:0008017">
    <property type="term" value="F:microtubule binding"/>
    <property type="evidence" value="ECO:0007669"/>
    <property type="project" value="TreeGrafter"/>
</dbReference>
<dbReference type="InterPro" id="IPR045063">
    <property type="entry name" value="Dynamin_N"/>
</dbReference>
<evidence type="ECO:0000259" key="2">
    <source>
        <dbReference type="Pfam" id="PF00350"/>
    </source>
</evidence>
<feature type="domain" description="Dynamin N-terminal" evidence="2">
    <location>
        <begin position="63"/>
        <end position="148"/>
    </location>
</feature>
<comment type="caution">
    <text evidence="3">The sequence shown here is derived from an EMBL/GenBank/DDBJ whole genome shotgun (WGS) entry which is preliminary data.</text>
</comment>
<dbReference type="PANTHER" id="PTHR11566:SF215">
    <property type="entry name" value="DYNAMIN GTPASE"/>
    <property type="match status" value="1"/>
</dbReference>
<evidence type="ECO:0000256" key="1">
    <source>
        <dbReference type="SAM" id="MobiDB-lite"/>
    </source>
</evidence>
<dbReference type="GeneID" id="85328018"/>
<dbReference type="GO" id="GO:0016020">
    <property type="term" value="C:membrane"/>
    <property type="evidence" value="ECO:0007669"/>
    <property type="project" value="TreeGrafter"/>
</dbReference>
<name>A0AA40BIS1_9PEZI</name>
<dbReference type="Proteomes" id="UP001172101">
    <property type="component" value="Unassembled WGS sequence"/>
</dbReference>
<dbReference type="InterPro" id="IPR022812">
    <property type="entry name" value="Dynamin"/>
</dbReference>
<organism evidence="3 4">
    <name type="scientific">Lasiosphaeria miniovina</name>
    <dbReference type="NCBI Taxonomy" id="1954250"/>
    <lineage>
        <taxon>Eukaryota</taxon>
        <taxon>Fungi</taxon>
        <taxon>Dikarya</taxon>
        <taxon>Ascomycota</taxon>
        <taxon>Pezizomycotina</taxon>
        <taxon>Sordariomycetes</taxon>
        <taxon>Sordariomycetidae</taxon>
        <taxon>Sordariales</taxon>
        <taxon>Lasiosphaeriaceae</taxon>
        <taxon>Lasiosphaeria</taxon>
    </lineage>
</organism>
<dbReference type="GO" id="GO:0000266">
    <property type="term" value="P:mitochondrial fission"/>
    <property type="evidence" value="ECO:0007669"/>
    <property type="project" value="TreeGrafter"/>
</dbReference>
<dbReference type="Gene3D" id="3.40.50.300">
    <property type="entry name" value="P-loop containing nucleotide triphosphate hydrolases"/>
    <property type="match status" value="2"/>
</dbReference>
<dbReference type="InterPro" id="IPR027417">
    <property type="entry name" value="P-loop_NTPase"/>
</dbReference>
<evidence type="ECO:0000313" key="4">
    <source>
        <dbReference type="Proteomes" id="UP001172101"/>
    </source>
</evidence>
<dbReference type="AlphaFoldDB" id="A0AA40BIS1"/>
<evidence type="ECO:0000313" key="3">
    <source>
        <dbReference type="EMBL" id="KAK0734984.1"/>
    </source>
</evidence>
<accession>A0AA40BIS1</accession>
<dbReference type="SUPFAM" id="SSF52540">
    <property type="entry name" value="P-loop containing nucleoside triphosphate hydrolases"/>
    <property type="match status" value="1"/>
</dbReference>
<dbReference type="GO" id="GO:0005739">
    <property type="term" value="C:mitochondrion"/>
    <property type="evidence" value="ECO:0007669"/>
    <property type="project" value="TreeGrafter"/>
</dbReference>
<dbReference type="PANTHER" id="PTHR11566">
    <property type="entry name" value="DYNAMIN"/>
    <property type="match status" value="1"/>
</dbReference>